<dbReference type="FunFam" id="1.10.630.10:FF:000018">
    <property type="entry name" value="Cytochrome P450 monooxygenase"/>
    <property type="match status" value="1"/>
</dbReference>
<keyword evidence="4" id="KW-0560">Oxidoreductase</keyword>
<dbReference type="InterPro" id="IPR002397">
    <property type="entry name" value="Cyt_P450_B"/>
</dbReference>
<dbReference type="PANTHER" id="PTHR46696">
    <property type="entry name" value="P450, PUTATIVE (EUROFUNG)-RELATED"/>
    <property type="match status" value="1"/>
</dbReference>
<evidence type="ECO:0000256" key="5">
    <source>
        <dbReference type="ARBA" id="ARBA00023004"/>
    </source>
</evidence>
<dbReference type="PRINTS" id="PR00359">
    <property type="entry name" value="BP450"/>
</dbReference>
<dbReference type="GO" id="GO:0020037">
    <property type="term" value="F:heme binding"/>
    <property type="evidence" value="ECO:0007669"/>
    <property type="project" value="InterPro"/>
</dbReference>
<dbReference type="GO" id="GO:0036199">
    <property type="term" value="F:cholest-4-en-3-one 26-monooxygenase activity"/>
    <property type="evidence" value="ECO:0007669"/>
    <property type="project" value="TreeGrafter"/>
</dbReference>
<evidence type="ECO:0000313" key="8">
    <source>
        <dbReference type="Proteomes" id="UP000184501"/>
    </source>
</evidence>
<dbReference type="GO" id="GO:0006707">
    <property type="term" value="P:cholesterol catabolic process"/>
    <property type="evidence" value="ECO:0007669"/>
    <property type="project" value="TreeGrafter"/>
</dbReference>
<dbReference type="InterPro" id="IPR036396">
    <property type="entry name" value="Cyt_P450_sf"/>
</dbReference>
<dbReference type="GO" id="GO:0008395">
    <property type="term" value="F:steroid hydroxylase activity"/>
    <property type="evidence" value="ECO:0007669"/>
    <property type="project" value="TreeGrafter"/>
</dbReference>
<keyword evidence="3" id="KW-0479">Metal-binding</keyword>
<dbReference type="RefSeq" id="WP_083959413.1">
    <property type="nucleotide sequence ID" value="NZ_FQVN01000002.1"/>
</dbReference>
<gene>
    <name evidence="7" type="ORF">SAMN05444320_102268</name>
</gene>
<dbReference type="AlphaFoldDB" id="A0A1M4Y7U6"/>
<dbReference type="SUPFAM" id="SSF48264">
    <property type="entry name" value="Cytochrome P450"/>
    <property type="match status" value="1"/>
</dbReference>
<comment type="similarity">
    <text evidence="1">Belongs to the cytochrome P450 family.</text>
</comment>
<dbReference type="Pfam" id="PF00067">
    <property type="entry name" value="p450"/>
    <property type="match status" value="1"/>
</dbReference>
<dbReference type="Gene3D" id="1.10.630.10">
    <property type="entry name" value="Cytochrome P450"/>
    <property type="match status" value="1"/>
</dbReference>
<dbReference type="EMBL" id="FQVN01000002">
    <property type="protein sequence ID" value="SHF01750.1"/>
    <property type="molecule type" value="Genomic_DNA"/>
</dbReference>
<evidence type="ECO:0000256" key="3">
    <source>
        <dbReference type="ARBA" id="ARBA00022723"/>
    </source>
</evidence>
<name>A0A1M4Y7U6_STRHI</name>
<organism evidence="7 8">
    <name type="scientific">Streptoalloteichus hindustanus</name>
    <dbReference type="NCBI Taxonomy" id="2017"/>
    <lineage>
        <taxon>Bacteria</taxon>
        <taxon>Bacillati</taxon>
        <taxon>Actinomycetota</taxon>
        <taxon>Actinomycetes</taxon>
        <taxon>Pseudonocardiales</taxon>
        <taxon>Pseudonocardiaceae</taxon>
        <taxon>Streptoalloteichus</taxon>
    </lineage>
</organism>
<keyword evidence="5" id="KW-0408">Iron</keyword>
<keyword evidence="2" id="KW-0349">Heme</keyword>
<evidence type="ECO:0000256" key="4">
    <source>
        <dbReference type="ARBA" id="ARBA00023002"/>
    </source>
</evidence>
<dbReference type="OrthoDB" id="5241086at2"/>
<evidence type="ECO:0000313" key="7">
    <source>
        <dbReference type="EMBL" id="SHF01750.1"/>
    </source>
</evidence>
<keyword evidence="6 7" id="KW-0503">Monooxygenase</keyword>
<keyword evidence="8" id="KW-1185">Reference proteome</keyword>
<dbReference type="STRING" id="2017.SAMN05444320_102268"/>
<proteinExistence type="inferred from homology"/>
<reference evidence="7 8" key="1">
    <citation type="submission" date="2016-11" db="EMBL/GenBank/DDBJ databases">
        <authorList>
            <person name="Jaros S."/>
            <person name="Januszkiewicz K."/>
            <person name="Wedrychowicz H."/>
        </authorList>
    </citation>
    <scope>NUCLEOTIDE SEQUENCE [LARGE SCALE GENOMIC DNA]</scope>
    <source>
        <strain evidence="7 8">DSM 44523</strain>
    </source>
</reference>
<accession>A0A1M4Y7U6</accession>
<evidence type="ECO:0000256" key="6">
    <source>
        <dbReference type="ARBA" id="ARBA00023033"/>
    </source>
</evidence>
<dbReference type="PANTHER" id="PTHR46696:SF4">
    <property type="entry name" value="BIOTIN BIOSYNTHESIS CYTOCHROME P450"/>
    <property type="match status" value="1"/>
</dbReference>
<evidence type="ECO:0000256" key="1">
    <source>
        <dbReference type="ARBA" id="ARBA00010617"/>
    </source>
</evidence>
<dbReference type="GO" id="GO:0005506">
    <property type="term" value="F:iron ion binding"/>
    <property type="evidence" value="ECO:0007669"/>
    <property type="project" value="InterPro"/>
</dbReference>
<dbReference type="Proteomes" id="UP000184501">
    <property type="component" value="Unassembled WGS sequence"/>
</dbReference>
<sequence>MGGGLQDTLVDLSDPRSFADGVPHAVFDRLRADDPVHWTGTDWGAPTGGFWSLTRHADVVAVSQDQENFTSALGAMYPSCPETVALQKGAMILHDPPEHTRLRLLTARGFGRRGVARLEGWVRDLAAPLVAGLRRPGVLDFVAEVAAALPAQVIAALLGVPDADLDHMVRWAHAMVFGGVDENGVDASLQAALEAFEYADWLREQKLRQPAADVMTELAWADVDGERLRSADYNAYFLLLVTAGIESTHTLLGQAVRLALEEPAVERQLRAAAGAGRMEGVVEELLRHVSPVMHMARHARRDVRIGDRVIAAGDMVLLWYVAANRDPEVFPDPHRFDSTRRRPHVTFGGGGPHYCLGSHLARLEARVLLTELFTAGPRLELAGPPRRGWSVFANHLRELPVRVRNRTGDAERW</sequence>
<evidence type="ECO:0000256" key="2">
    <source>
        <dbReference type="ARBA" id="ARBA00022617"/>
    </source>
</evidence>
<dbReference type="InterPro" id="IPR001128">
    <property type="entry name" value="Cyt_P450"/>
</dbReference>
<protein>
    <submittedName>
        <fullName evidence="7">Cholest-4-en-3-one 26-monooxygenase</fullName>
    </submittedName>
</protein>